<name>A0ABX7P5M4_9BACT</name>
<evidence type="ECO:0000313" key="3">
    <source>
        <dbReference type="Proteomes" id="UP000662747"/>
    </source>
</evidence>
<dbReference type="RefSeq" id="WP_206727302.1">
    <property type="nucleotide sequence ID" value="NZ_CP071090.1"/>
</dbReference>
<keyword evidence="3" id="KW-1185">Reference proteome</keyword>
<dbReference type="EMBL" id="CP071090">
    <property type="protein sequence ID" value="QSQ25751.1"/>
    <property type="molecule type" value="Genomic_DNA"/>
</dbReference>
<dbReference type="SUPFAM" id="SSF56925">
    <property type="entry name" value="OMPA-like"/>
    <property type="match status" value="1"/>
</dbReference>
<organism evidence="2 3">
    <name type="scientific">Pyxidicoccus parkwayensis</name>
    <dbReference type="NCBI Taxonomy" id="2813578"/>
    <lineage>
        <taxon>Bacteria</taxon>
        <taxon>Pseudomonadati</taxon>
        <taxon>Myxococcota</taxon>
        <taxon>Myxococcia</taxon>
        <taxon>Myxococcales</taxon>
        <taxon>Cystobacterineae</taxon>
        <taxon>Myxococcaceae</taxon>
        <taxon>Pyxidicoccus</taxon>
    </lineage>
</organism>
<gene>
    <name evidence="2" type="ORF">JY651_12805</name>
</gene>
<dbReference type="Proteomes" id="UP000662747">
    <property type="component" value="Chromosome"/>
</dbReference>
<evidence type="ECO:0000256" key="1">
    <source>
        <dbReference type="SAM" id="SignalP"/>
    </source>
</evidence>
<accession>A0ABX7P5M4</accession>
<protein>
    <recommendedName>
        <fullName evidence="4">Outer membrane protein beta-barrel domain-containing protein</fullName>
    </recommendedName>
</protein>
<reference evidence="2 3" key="1">
    <citation type="submission" date="2021-02" db="EMBL/GenBank/DDBJ databases">
        <title>De Novo genome assembly of isolated myxobacteria.</title>
        <authorList>
            <person name="Stevens D.C."/>
        </authorList>
    </citation>
    <scope>NUCLEOTIDE SEQUENCE [LARGE SCALE GENOMIC DNA]</scope>
    <source>
        <strain evidence="3">SCPEA02</strain>
    </source>
</reference>
<evidence type="ECO:0000313" key="2">
    <source>
        <dbReference type="EMBL" id="QSQ25751.1"/>
    </source>
</evidence>
<evidence type="ECO:0008006" key="4">
    <source>
        <dbReference type="Google" id="ProtNLM"/>
    </source>
</evidence>
<proteinExistence type="predicted"/>
<sequence length="243" mass="26219">MLRRLLPSLTLLLAAPAFAQDPEPESSEEEVSTSLNGVGRISIQAGYRYTSNETFYKRWYGQVAFPQDPQLPRAREASGGPLAVGSFAYAITDLVELGIDLFATGGRLYINTPDGEQHLDTLTYGAAVGLRFQTVLPEVGPYGLVPFAGILTGPSLVSSKRQGQTLQESTTQMWLGSLGATLRLSPRWGVTAEYRLAFIRGPVAPFDAEKDKPSSFSNGGSWMSVGVTYSFPPEPSRPLPGSL</sequence>
<feature type="chain" id="PRO_5046602036" description="Outer membrane protein beta-barrel domain-containing protein" evidence="1">
    <location>
        <begin position="20"/>
        <end position="243"/>
    </location>
</feature>
<feature type="signal peptide" evidence="1">
    <location>
        <begin position="1"/>
        <end position="19"/>
    </location>
</feature>
<dbReference type="InterPro" id="IPR011250">
    <property type="entry name" value="OMP/PagP_B-barrel"/>
</dbReference>
<keyword evidence="1" id="KW-0732">Signal</keyword>